<dbReference type="FunFam" id="3.30.930.10:FF:000005">
    <property type="entry name" value="Histidine--tRNA ligase"/>
    <property type="match status" value="1"/>
</dbReference>
<reference evidence="14" key="1">
    <citation type="submission" date="2022-03" db="EMBL/GenBank/DDBJ databases">
        <title>Draft Genome Sequence of Firmicute Strain S0AB, a Heterotrophic Iron/Sulfur-Oxidizing Extreme Acidophile.</title>
        <authorList>
            <person name="Vergara E."/>
            <person name="Pakostova E."/>
            <person name="Johnson D.B."/>
            <person name="Holmes D.S."/>
        </authorList>
    </citation>
    <scope>NUCLEOTIDE SEQUENCE</scope>
    <source>
        <strain evidence="14">S0AB</strain>
    </source>
</reference>
<dbReference type="InterPro" id="IPR045864">
    <property type="entry name" value="aa-tRNA-synth_II/BPL/LPL"/>
</dbReference>
<dbReference type="GO" id="GO:0140096">
    <property type="term" value="F:catalytic activity, acting on a protein"/>
    <property type="evidence" value="ECO:0007669"/>
    <property type="project" value="UniProtKB-ARBA"/>
</dbReference>
<accession>A0A9X1V604</accession>
<feature type="binding site" evidence="12">
    <location>
        <position position="132"/>
    </location>
    <ligand>
        <name>L-histidine</name>
        <dbReference type="ChEBI" id="CHEBI:57595"/>
    </ligand>
</feature>
<feature type="domain" description="Aminoacyl-transfer RNA synthetases class-II family profile" evidence="13">
    <location>
        <begin position="9"/>
        <end position="315"/>
    </location>
</feature>
<feature type="binding site" evidence="12">
    <location>
        <begin position="263"/>
        <end position="264"/>
    </location>
    <ligand>
        <name>L-histidine</name>
        <dbReference type="ChEBI" id="CHEBI:57595"/>
    </ligand>
</feature>
<name>A0A9X1V604_9BACL</name>
<dbReference type="CDD" id="cd00773">
    <property type="entry name" value="HisRS-like_core"/>
    <property type="match status" value="1"/>
</dbReference>
<feature type="binding site" evidence="12">
    <location>
        <position position="128"/>
    </location>
    <ligand>
        <name>L-histidine</name>
        <dbReference type="ChEBI" id="CHEBI:57595"/>
    </ligand>
</feature>
<evidence type="ECO:0000256" key="11">
    <source>
        <dbReference type="HAMAP-Rule" id="MF_00127"/>
    </source>
</evidence>
<dbReference type="PIRSF" id="PIRSF001549">
    <property type="entry name" value="His-tRNA_synth"/>
    <property type="match status" value="1"/>
</dbReference>
<keyword evidence="8 11" id="KW-0648">Protein biosynthesis</keyword>
<keyword evidence="15" id="KW-1185">Reference proteome</keyword>
<evidence type="ECO:0000256" key="8">
    <source>
        <dbReference type="ARBA" id="ARBA00022917"/>
    </source>
</evidence>
<comment type="similarity">
    <text evidence="2 11">Belongs to the class-II aminoacyl-tRNA synthetase family.</text>
</comment>
<dbReference type="PANTHER" id="PTHR43707:SF1">
    <property type="entry name" value="HISTIDINE--TRNA LIGASE, MITOCHONDRIAL-RELATED"/>
    <property type="match status" value="1"/>
</dbReference>
<evidence type="ECO:0000313" key="15">
    <source>
        <dbReference type="Proteomes" id="UP001139263"/>
    </source>
</evidence>
<protein>
    <recommendedName>
        <fullName evidence="11">Histidine--tRNA ligase</fullName>
        <ecNumber evidence="11">6.1.1.21</ecNumber>
    </recommendedName>
    <alternativeName>
        <fullName evidence="11">Histidyl-tRNA synthetase</fullName>
        <shortName evidence="11">HisRS</shortName>
    </alternativeName>
</protein>
<dbReference type="EC" id="6.1.1.21" evidence="11"/>
<keyword evidence="7 11" id="KW-0067">ATP-binding</keyword>
<dbReference type="EMBL" id="JALBUF010000001">
    <property type="protein sequence ID" value="MCI0181934.1"/>
    <property type="molecule type" value="Genomic_DNA"/>
</dbReference>
<evidence type="ECO:0000256" key="6">
    <source>
        <dbReference type="ARBA" id="ARBA00022741"/>
    </source>
</evidence>
<dbReference type="GO" id="GO:0004821">
    <property type="term" value="F:histidine-tRNA ligase activity"/>
    <property type="evidence" value="ECO:0007669"/>
    <property type="project" value="UniProtKB-UniRule"/>
</dbReference>
<comment type="subcellular location">
    <subcellularLocation>
        <location evidence="1 11">Cytoplasm</location>
    </subcellularLocation>
</comment>
<evidence type="ECO:0000256" key="7">
    <source>
        <dbReference type="ARBA" id="ARBA00022840"/>
    </source>
</evidence>
<evidence type="ECO:0000256" key="3">
    <source>
        <dbReference type="ARBA" id="ARBA00011738"/>
    </source>
</evidence>
<evidence type="ECO:0000256" key="9">
    <source>
        <dbReference type="ARBA" id="ARBA00023146"/>
    </source>
</evidence>
<dbReference type="Pfam" id="PF13393">
    <property type="entry name" value="tRNA-synt_His"/>
    <property type="match status" value="2"/>
</dbReference>
<dbReference type="InterPro" id="IPR004516">
    <property type="entry name" value="HisRS/HisZ"/>
</dbReference>
<dbReference type="Gene3D" id="3.30.930.10">
    <property type="entry name" value="Bira Bifunctional Protein, Domain 2"/>
    <property type="match status" value="1"/>
</dbReference>
<dbReference type="SUPFAM" id="SSF55681">
    <property type="entry name" value="Class II aaRS and biotin synthetases"/>
    <property type="match status" value="1"/>
</dbReference>
<organism evidence="14 15">
    <name type="scientific">Sulfoacidibacillus ferrooxidans</name>
    <dbReference type="NCBI Taxonomy" id="2005001"/>
    <lineage>
        <taxon>Bacteria</taxon>
        <taxon>Bacillati</taxon>
        <taxon>Bacillota</taxon>
        <taxon>Bacilli</taxon>
        <taxon>Bacillales</taxon>
        <taxon>Alicyclobacillaceae</taxon>
        <taxon>Sulfoacidibacillus</taxon>
    </lineage>
</organism>
<feature type="binding site" evidence="12">
    <location>
        <begin position="83"/>
        <end position="85"/>
    </location>
    <ligand>
        <name>L-histidine</name>
        <dbReference type="ChEBI" id="CHEBI:57595"/>
    </ligand>
</feature>
<comment type="caution">
    <text evidence="14">The sequence shown here is derived from an EMBL/GenBank/DDBJ whole genome shotgun (WGS) entry which is preliminary data.</text>
</comment>
<dbReference type="InterPro" id="IPR036621">
    <property type="entry name" value="Anticodon-bd_dom_sf"/>
</dbReference>
<evidence type="ECO:0000256" key="4">
    <source>
        <dbReference type="ARBA" id="ARBA00022490"/>
    </source>
</evidence>
<dbReference type="Pfam" id="PF03129">
    <property type="entry name" value="HGTP_anticodon"/>
    <property type="match status" value="1"/>
</dbReference>
<dbReference type="HAMAP" id="MF_00127">
    <property type="entry name" value="His_tRNA_synth"/>
    <property type="match status" value="1"/>
</dbReference>
<dbReference type="InterPro" id="IPR015807">
    <property type="entry name" value="His-tRNA-ligase"/>
</dbReference>
<keyword evidence="4 11" id="KW-0963">Cytoplasm</keyword>
<evidence type="ECO:0000313" key="14">
    <source>
        <dbReference type="EMBL" id="MCI0181934.1"/>
    </source>
</evidence>
<keyword evidence="9 11" id="KW-0030">Aminoacyl-tRNA synthetase</keyword>
<dbReference type="InterPro" id="IPR041715">
    <property type="entry name" value="HisRS-like_core"/>
</dbReference>
<dbReference type="GO" id="GO:0006427">
    <property type="term" value="P:histidyl-tRNA aminoacylation"/>
    <property type="evidence" value="ECO:0007669"/>
    <property type="project" value="UniProtKB-UniRule"/>
</dbReference>
<dbReference type="SUPFAM" id="SSF52954">
    <property type="entry name" value="Class II aaRS ABD-related"/>
    <property type="match status" value="1"/>
</dbReference>
<evidence type="ECO:0000256" key="5">
    <source>
        <dbReference type="ARBA" id="ARBA00022598"/>
    </source>
</evidence>
<evidence type="ECO:0000256" key="10">
    <source>
        <dbReference type="ARBA" id="ARBA00047639"/>
    </source>
</evidence>
<evidence type="ECO:0000256" key="1">
    <source>
        <dbReference type="ARBA" id="ARBA00004496"/>
    </source>
</evidence>
<dbReference type="GO" id="GO:0016740">
    <property type="term" value="F:transferase activity"/>
    <property type="evidence" value="ECO:0007669"/>
    <property type="project" value="UniProtKB-ARBA"/>
</dbReference>
<dbReference type="GO" id="GO:0005524">
    <property type="term" value="F:ATP binding"/>
    <property type="evidence" value="ECO:0007669"/>
    <property type="project" value="UniProtKB-UniRule"/>
</dbReference>
<proteinExistence type="inferred from homology"/>
<dbReference type="NCBIfam" id="TIGR00442">
    <property type="entry name" value="hisS"/>
    <property type="match status" value="1"/>
</dbReference>
<dbReference type="PANTHER" id="PTHR43707">
    <property type="entry name" value="HISTIDYL-TRNA SYNTHETASE"/>
    <property type="match status" value="1"/>
</dbReference>
<comment type="catalytic activity">
    <reaction evidence="10 11">
        <text>tRNA(His) + L-histidine + ATP = L-histidyl-tRNA(His) + AMP + diphosphate + H(+)</text>
        <dbReference type="Rhea" id="RHEA:17313"/>
        <dbReference type="Rhea" id="RHEA-COMP:9665"/>
        <dbReference type="Rhea" id="RHEA-COMP:9689"/>
        <dbReference type="ChEBI" id="CHEBI:15378"/>
        <dbReference type="ChEBI" id="CHEBI:30616"/>
        <dbReference type="ChEBI" id="CHEBI:33019"/>
        <dbReference type="ChEBI" id="CHEBI:57595"/>
        <dbReference type="ChEBI" id="CHEBI:78442"/>
        <dbReference type="ChEBI" id="CHEBI:78527"/>
        <dbReference type="ChEBI" id="CHEBI:456215"/>
        <dbReference type="EC" id="6.1.1.21"/>
    </reaction>
</comment>
<evidence type="ECO:0000256" key="12">
    <source>
        <dbReference type="PIRSR" id="PIRSR001549-1"/>
    </source>
</evidence>
<evidence type="ECO:0000256" key="2">
    <source>
        <dbReference type="ARBA" id="ARBA00008226"/>
    </source>
</evidence>
<dbReference type="GO" id="GO:0005737">
    <property type="term" value="C:cytoplasm"/>
    <property type="evidence" value="ECO:0007669"/>
    <property type="project" value="UniProtKB-SubCell"/>
</dbReference>
<dbReference type="RefSeq" id="WP_241711560.1">
    <property type="nucleotide sequence ID" value="NZ_JALBUF010000001.1"/>
</dbReference>
<dbReference type="InterPro" id="IPR004154">
    <property type="entry name" value="Anticodon-bd"/>
</dbReference>
<dbReference type="PROSITE" id="PS50862">
    <property type="entry name" value="AA_TRNA_LIGASE_II"/>
    <property type="match status" value="1"/>
</dbReference>
<dbReference type="AlphaFoldDB" id="A0A9X1V604"/>
<keyword evidence="6 11" id="KW-0547">Nucleotide-binding</keyword>
<sequence>MMVQYAKPRGTADILPDQVADWRAIEDEARRLFAIYHYREIRTPIFEHTEVFLRGVGDTTDIVQKEMYTFMDRGDRSLTLRPEGTAGVVRAYVEEKLYGVANTQKFYYFGPMFRYEKPQAGRYRQFHQYGIEVIGSSDPRVDAEVIGLGDHFLRQLGIDTFTLHLNSVGCPVCRASHKAHLIEHLQPIRNELCKDCQSRFEKNPLRILDCKIDHDHPVVMSAPTITDALCDDCAHQFATVQTYLDEMGITYEIDKTMVRGLDYYTQTAFEFKEGSIGAISTILAGGRYNGLIHELGGPELPGIGFAGGVERLLLARAARQETVQAKDQVDVVVVAMGDSAMNASVRVLHELRKAHITADVDYYGRGVKGQLKLADRLSARYVVLIGDDEVSTQSVSVRDLSTREQVLVEQHRVVNYLLERVTNGQSEI</sequence>
<dbReference type="Proteomes" id="UP001139263">
    <property type="component" value="Unassembled WGS sequence"/>
</dbReference>
<comment type="subunit">
    <text evidence="3 11">Homodimer.</text>
</comment>
<feature type="binding site" evidence="12">
    <location>
        <position position="259"/>
    </location>
    <ligand>
        <name>L-histidine</name>
        <dbReference type="ChEBI" id="CHEBI:57595"/>
    </ligand>
</feature>
<gene>
    <name evidence="11 14" type="primary">hisS</name>
    <name evidence="14" type="ORF">MM817_00184</name>
</gene>
<keyword evidence="5 11" id="KW-0436">Ligase</keyword>
<dbReference type="CDD" id="cd00859">
    <property type="entry name" value="HisRS_anticodon"/>
    <property type="match status" value="1"/>
</dbReference>
<dbReference type="Gene3D" id="3.40.50.800">
    <property type="entry name" value="Anticodon-binding domain"/>
    <property type="match status" value="1"/>
</dbReference>
<evidence type="ECO:0000259" key="13">
    <source>
        <dbReference type="PROSITE" id="PS50862"/>
    </source>
</evidence>
<feature type="binding site" evidence="12">
    <location>
        <position position="114"/>
    </location>
    <ligand>
        <name>L-histidine</name>
        <dbReference type="ChEBI" id="CHEBI:57595"/>
    </ligand>
</feature>
<dbReference type="InterPro" id="IPR033656">
    <property type="entry name" value="HisRS_anticodon"/>
</dbReference>
<dbReference type="InterPro" id="IPR006195">
    <property type="entry name" value="aa-tRNA-synth_II"/>
</dbReference>